<comment type="similarity">
    <text evidence="1">Belongs to the short-chain dehydrogenases/reductases (SDR) family.</text>
</comment>
<dbReference type="InterPro" id="IPR002347">
    <property type="entry name" value="SDR_fam"/>
</dbReference>
<dbReference type="Pfam" id="PF13561">
    <property type="entry name" value="adh_short_C2"/>
    <property type="match status" value="1"/>
</dbReference>
<dbReference type="Proteomes" id="UP000460272">
    <property type="component" value="Unassembled WGS sequence"/>
</dbReference>
<protein>
    <submittedName>
        <fullName evidence="3">SDR family oxidoreductase</fullName>
    </submittedName>
</protein>
<dbReference type="PANTHER" id="PTHR24321:SF8">
    <property type="entry name" value="ESTRADIOL 17-BETA-DEHYDROGENASE 8-RELATED"/>
    <property type="match status" value="1"/>
</dbReference>
<dbReference type="FunFam" id="3.40.50.720:FF:000084">
    <property type="entry name" value="Short-chain dehydrogenase reductase"/>
    <property type="match status" value="1"/>
</dbReference>
<sequence>MIPDFTDVALSRLWSLDGRVAVVTGGGSGMGQATSLRLAEAGAAVAVADIVADKAKETVDLIGQRVPGARAVPLTVDVTEPASVHALGDAVTELLGPVDIWVNTAWLSSSGSIADYSDEMWRQGIGVNLDGSFYTAREAAKRMLAAGRRGVIILVTSGSAHHGRARRYQYVAAKHGTLGLVRSLALELGPAGIRVVAIAPAATDTPGYRAAPARFSGADAEQAKRLLDDTIAKMALGRLAQADDIARAAVFAASDMAGFITGSTIHVDGGVDAS</sequence>
<evidence type="ECO:0000256" key="1">
    <source>
        <dbReference type="ARBA" id="ARBA00006484"/>
    </source>
</evidence>
<dbReference type="PANTHER" id="PTHR24321">
    <property type="entry name" value="DEHYDROGENASES, SHORT CHAIN"/>
    <property type="match status" value="1"/>
</dbReference>
<keyword evidence="4" id="KW-1185">Reference proteome</keyword>
<keyword evidence="2" id="KW-0560">Oxidoreductase</keyword>
<dbReference type="RefSeq" id="WP_145857359.1">
    <property type="nucleotide sequence ID" value="NZ_RPFW01000005.1"/>
</dbReference>
<comment type="caution">
    <text evidence="3">The sequence shown here is derived from an EMBL/GenBank/DDBJ whole genome shotgun (WGS) entry which is preliminary data.</text>
</comment>
<dbReference type="PRINTS" id="PR00080">
    <property type="entry name" value="SDRFAMILY"/>
</dbReference>
<dbReference type="PRINTS" id="PR00081">
    <property type="entry name" value="GDHRDH"/>
</dbReference>
<evidence type="ECO:0000256" key="2">
    <source>
        <dbReference type="ARBA" id="ARBA00023002"/>
    </source>
</evidence>
<evidence type="ECO:0000313" key="3">
    <source>
        <dbReference type="EMBL" id="TVZ02394.1"/>
    </source>
</evidence>
<dbReference type="AlphaFoldDB" id="A0A6P2BTL5"/>
<dbReference type="SUPFAM" id="SSF51735">
    <property type="entry name" value="NAD(P)-binding Rossmann-fold domains"/>
    <property type="match status" value="1"/>
</dbReference>
<organism evidence="3 4">
    <name type="scientific">Trebonia kvetii</name>
    <dbReference type="NCBI Taxonomy" id="2480626"/>
    <lineage>
        <taxon>Bacteria</taxon>
        <taxon>Bacillati</taxon>
        <taxon>Actinomycetota</taxon>
        <taxon>Actinomycetes</taxon>
        <taxon>Streptosporangiales</taxon>
        <taxon>Treboniaceae</taxon>
        <taxon>Trebonia</taxon>
    </lineage>
</organism>
<gene>
    <name evidence="3" type="ORF">EAS64_26710</name>
</gene>
<dbReference type="PROSITE" id="PS00061">
    <property type="entry name" value="ADH_SHORT"/>
    <property type="match status" value="1"/>
</dbReference>
<dbReference type="EMBL" id="RPFW01000005">
    <property type="protein sequence ID" value="TVZ02394.1"/>
    <property type="molecule type" value="Genomic_DNA"/>
</dbReference>
<name>A0A6P2BTL5_9ACTN</name>
<dbReference type="OrthoDB" id="286404at2"/>
<accession>A0A6P2BTL5</accession>
<dbReference type="InterPro" id="IPR020904">
    <property type="entry name" value="Sc_DH/Rdtase_CS"/>
</dbReference>
<evidence type="ECO:0000313" key="4">
    <source>
        <dbReference type="Proteomes" id="UP000460272"/>
    </source>
</evidence>
<proteinExistence type="inferred from homology"/>
<reference evidence="3 4" key="1">
    <citation type="submission" date="2018-11" db="EMBL/GenBank/DDBJ databases">
        <title>Trebonia kvetii gen.nov., sp.nov., a novel acidophilic actinobacterium, and proposal of the new actinobacterial family Treboniaceae fam. nov.</title>
        <authorList>
            <person name="Rapoport D."/>
            <person name="Sagova-Mareckova M."/>
            <person name="Sedlacek I."/>
            <person name="Provaznik J."/>
            <person name="Kralova S."/>
            <person name="Pavlinic D."/>
            <person name="Benes V."/>
            <person name="Kopecky J."/>
        </authorList>
    </citation>
    <scope>NUCLEOTIDE SEQUENCE [LARGE SCALE GENOMIC DNA]</scope>
    <source>
        <strain evidence="3 4">15Tr583</strain>
    </source>
</reference>
<dbReference type="InterPro" id="IPR036291">
    <property type="entry name" value="NAD(P)-bd_dom_sf"/>
</dbReference>
<dbReference type="GO" id="GO:0016491">
    <property type="term" value="F:oxidoreductase activity"/>
    <property type="evidence" value="ECO:0007669"/>
    <property type="project" value="UniProtKB-KW"/>
</dbReference>
<dbReference type="Gene3D" id="3.40.50.720">
    <property type="entry name" value="NAD(P)-binding Rossmann-like Domain"/>
    <property type="match status" value="1"/>
</dbReference>